<dbReference type="OMA" id="QWPQPHS"/>
<organism evidence="2 3">
    <name type="scientific">Zostera marina</name>
    <name type="common">Eelgrass</name>
    <dbReference type="NCBI Taxonomy" id="29655"/>
    <lineage>
        <taxon>Eukaryota</taxon>
        <taxon>Viridiplantae</taxon>
        <taxon>Streptophyta</taxon>
        <taxon>Embryophyta</taxon>
        <taxon>Tracheophyta</taxon>
        <taxon>Spermatophyta</taxon>
        <taxon>Magnoliopsida</taxon>
        <taxon>Liliopsida</taxon>
        <taxon>Zosteraceae</taxon>
        <taxon>Zostera</taxon>
    </lineage>
</organism>
<comment type="caution">
    <text evidence="2">The sequence shown here is derived from an EMBL/GenBank/DDBJ whole genome shotgun (WGS) entry which is preliminary data.</text>
</comment>
<dbReference type="GO" id="GO:0090266">
    <property type="term" value="P:regulation of mitotic cell cycle spindle assembly checkpoint"/>
    <property type="evidence" value="ECO:0007669"/>
    <property type="project" value="InterPro"/>
</dbReference>
<keyword evidence="3" id="KW-1185">Reference proteome</keyword>
<accession>A0A0K9NWR3</accession>
<dbReference type="GO" id="GO:0005680">
    <property type="term" value="C:anaphase-promoting complex"/>
    <property type="evidence" value="ECO:0007669"/>
    <property type="project" value="InterPro"/>
</dbReference>
<dbReference type="Pfam" id="PF15243">
    <property type="entry name" value="ANAPC15"/>
    <property type="match status" value="1"/>
</dbReference>
<protein>
    <submittedName>
        <fullName evidence="2">Uncharacterized protein</fullName>
    </submittedName>
</protein>
<dbReference type="PANTHER" id="PTHR37771:SF2">
    <property type="entry name" value="OS02G0593400 PROTEIN"/>
    <property type="match status" value="1"/>
</dbReference>
<evidence type="ECO:0000313" key="2">
    <source>
        <dbReference type="EMBL" id="KMZ60425.1"/>
    </source>
</evidence>
<feature type="compositionally biased region" description="Acidic residues" evidence="1">
    <location>
        <begin position="70"/>
        <end position="93"/>
    </location>
</feature>
<feature type="region of interest" description="Disordered" evidence="1">
    <location>
        <begin position="64"/>
        <end position="93"/>
    </location>
</feature>
<evidence type="ECO:0000313" key="3">
    <source>
        <dbReference type="Proteomes" id="UP000036987"/>
    </source>
</evidence>
<reference evidence="3" key="1">
    <citation type="journal article" date="2016" name="Nature">
        <title>The genome of the seagrass Zostera marina reveals angiosperm adaptation to the sea.</title>
        <authorList>
            <person name="Olsen J.L."/>
            <person name="Rouze P."/>
            <person name="Verhelst B."/>
            <person name="Lin Y.-C."/>
            <person name="Bayer T."/>
            <person name="Collen J."/>
            <person name="Dattolo E."/>
            <person name="De Paoli E."/>
            <person name="Dittami S."/>
            <person name="Maumus F."/>
            <person name="Michel G."/>
            <person name="Kersting A."/>
            <person name="Lauritano C."/>
            <person name="Lohaus R."/>
            <person name="Toepel M."/>
            <person name="Tonon T."/>
            <person name="Vanneste K."/>
            <person name="Amirebrahimi M."/>
            <person name="Brakel J."/>
            <person name="Bostroem C."/>
            <person name="Chovatia M."/>
            <person name="Grimwood J."/>
            <person name="Jenkins J.W."/>
            <person name="Jueterbock A."/>
            <person name="Mraz A."/>
            <person name="Stam W.T."/>
            <person name="Tice H."/>
            <person name="Bornberg-Bauer E."/>
            <person name="Green P.J."/>
            <person name="Pearson G.A."/>
            <person name="Procaccini G."/>
            <person name="Duarte C.M."/>
            <person name="Schmutz J."/>
            <person name="Reusch T.B.H."/>
            <person name="Van de Peer Y."/>
        </authorList>
    </citation>
    <scope>NUCLEOTIDE SEQUENCE [LARGE SCALE GENOMIC DNA]</scope>
    <source>
        <strain evidence="3">cv. Finnish</strain>
    </source>
</reference>
<dbReference type="EMBL" id="LFYR01001623">
    <property type="protein sequence ID" value="KMZ60425.1"/>
    <property type="molecule type" value="Genomic_DNA"/>
</dbReference>
<proteinExistence type="predicted"/>
<gene>
    <name evidence="2" type="ORF">ZOSMA_5G02930</name>
</gene>
<sequence>MSQFPSFVAKFPSPTLIPTSVMLPLWPHSQSNEDILAVDELKYQELLRKIRKFNSNLIVIGKGLDQKEDADTEDEDPDNIEESDGDEFDQEIG</sequence>
<name>A0A0K9NWR3_ZOSMR</name>
<dbReference type="Proteomes" id="UP000036987">
    <property type="component" value="Unassembled WGS sequence"/>
</dbReference>
<evidence type="ECO:0000256" key="1">
    <source>
        <dbReference type="SAM" id="MobiDB-lite"/>
    </source>
</evidence>
<dbReference type="InterPro" id="IPR026182">
    <property type="entry name" value="ANAPC15"/>
</dbReference>
<dbReference type="AlphaFoldDB" id="A0A0K9NWR3"/>
<dbReference type="OrthoDB" id="766467at2759"/>
<dbReference type="STRING" id="29655.A0A0K9NWR3"/>
<dbReference type="PANTHER" id="PTHR37771">
    <property type="entry name" value="OS02G0593400 PROTEIN"/>
    <property type="match status" value="1"/>
</dbReference>